<dbReference type="EMBL" id="SITJ01000081">
    <property type="protein sequence ID" value="TBL64746.1"/>
    <property type="molecule type" value="Genomic_DNA"/>
</dbReference>
<feature type="transmembrane region" description="Helical" evidence="1">
    <location>
        <begin position="290"/>
        <end position="311"/>
    </location>
</feature>
<protein>
    <submittedName>
        <fullName evidence="3">Acyltransferase</fullName>
    </submittedName>
</protein>
<evidence type="ECO:0000313" key="3">
    <source>
        <dbReference type="EMBL" id="TBL64746.1"/>
    </source>
</evidence>
<feature type="domain" description="Acyltransferase 3" evidence="2">
    <location>
        <begin position="7"/>
        <end position="340"/>
    </location>
</feature>
<name>A0ABD7PYJ2_HAFAL</name>
<proteinExistence type="predicted"/>
<sequence length="361" mass="41314">MNKITHLEGLRGLCCFIVVFDHCVSAFNSALRHTNISGLIGDMQRVIAWSPLNLIYSGIPSVYIFFILSGFVLSNKFNLHKKNDILISASIKRYPRLILPIFFAMVVMFIIYIISNSIFGTNYNLSIIDVFMQSFIYVPFGGSKLENGAMWTITYELYGSFLIFATLALFGSYKYKYGIYFILFLFTLESYYCVFIFGMVINSLLHDGYSCKIKNKYIALFIIAISLVLISYPYPRSSVSIGGVYSYLSIFKDQNTTYQYLTKFGCITLFVSLFSLDSIKSFFNNPTLQFMGKISFSVYILHVPFLIFALNFKNEFHSTPIKLLALTFIVYLLTIITSIYFENFIDTGAVKYSNKLAKRVA</sequence>
<feature type="transmembrane region" description="Helical" evidence="1">
    <location>
        <begin position="152"/>
        <end position="173"/>
    </location>
</feature>
<keyword evidence="1" id="KW-0812">Transmembrane</keyword>
<dbReference type="InterPro" id="IPR050879">
    <property type="entry name" value="Acyltransferase_3"/>
</dbReference>
<dbReference type="AlphaFoldDB" id="A0ABD7PYJ2"/>
<accession>A0ABD7PYJ2</accession>
<feature type="transmembrane region" description="Helical" evidence="1">
    <location>
        <begin position="217"/>
        <end position="234"/>
    </location>
</feature>
<feature type="transmembrane region" description="Helical" evidence="1">
    <location>
        <begin position="179"/>
        <end position="205"/>
    </location>
</feature>
<dbReference type="GO" id="GO:0016746">
    <property type="term" value="F:acyltransferase activity"/>
    <property type="evidence" value="ECO:0007669"/>
    <property type="project" value="UniProtKB-KW"/>
</dbReference>
<comment type="caution">
    <text evidence="3">The sequence shown here is derived from an EMBL/GenBank/DDBJ whole genome shotgun (WGS) entry which is preliminary data.</text>
</comment>
<keyword evidence="1" id="KW-0472">Membrane</keyword>
<keyword evidence="3" id="KW-0808">Transferase</keyword>
<feature type="transmembrane region" description="Helical" evidence="1">
    <location>
        <begin position="12"/>
        <end position="31"/>
    </location>
</feature>
<keyword evidence="3" id="KW-0012">Acyltransferase</keyword>
<evidence type="ECO:0000259" key="2">
    <source>
        <dbReference type="Pfam" id="PF01757"/>
    </source>
</evidence>
<organism evidence="3 4">
    <name type="scientific">Hafnia alvei</name>
    <dbReference type="NCBI Taxonomy" id="569"/>
    <lineage>
        <taxon>Bacteria</taxon>
        <taxon>Pseudomonadati</taxon>
        <taxon>Pseudomonadota</taxon>
        <taxon>Gammaproteobacteria</taxon>
        <taxon>Enterobacterales</taxon>
        <taxon>Hafniaceae</taxon>
        <taxon>Hafnia</taxon>
    </lineage>
</organism>
<feature type="transmembrane region" description="Helical" evidence="1">
    <location>
        <begin position="51"/>
        <end position="73"/>
    </location>
</feature>
<dbReference type="RefSeq" id="WP_130971818.1">
    <property type="nucleotide sequence ID" value="NZ_SITJ01000081.1"/>
</dbReference>
<feature type="transmembrane region" description="Helical" evidence="1">
    <location>
        <begin position="94"/>
        <end position="115"/>
    </location>
</feature>
<evidence type="ECO:0000313" key="4">
    <source>
        <dbReference type="Proteomes" id="UP000291600"/>
    </source>
</evidence>
<feature type="transmembrane region" description="Helical" evidence="1">
    <location>
        <begin position="323"/>
        <end position="341"/>
    </location>
</feature>
<gene>
    <name evidence="3" type="ORF">EYY96_22575</name>
</gene>
<dbReference type="PANTHER" id="PTHR23028:SF134">
    <property type="entry name" value="PUTATIVE (AFU_ORTHOLOGUE AFUA_4G08520)-RELATED"/>
    <property type="match status" value="1"/>
</dbReference>
<dbReference type="Proteomes" id="UP000291600">
    <property type="component" value="Unassembled WGS sequence"/>
</dbReference>
<dbReference type="Pfam" id="PF01757">
    <property type="entry name" value="Acyl_transf_3"/>
    <property type="match status" value="1"/>
</dbReference>
<reference evidence="3 4" key="1">
    <citation type="submission" date="2019-02" db="EMBL/GenBank/DDBJ databases">
        <title>Comparative genomic analysis of the Hafnia genus genomes.</title>
        <authorList>
            <person name="Zhiqiu Y."/>
            <person name="Chao Y."/>
            <person name="Yuhui D."/>
            <person name="Di H."/>
            <person name="Bin L."/>
        </authorList>
    </citation>
    <scope>NUCLEOTIDE SEQUENCE [LARGE SCALE GENOMIC DNA]</scope>
    <source>
        <strain evidence="3 4">PCM_1210</strain>
    </source>
</reference>
<dbReference type="InterPro" id="IPR002656">
    <property type="entry name" value="Acyl_transf_3_dom"/>
</dbReference>
<dbReference type="PANTHER" id="PTHR23028">
    <property type="entry name" value="ACETYLTRANSFERASE"/>
    <property type="match status" value="1"/>
</dbReference>
<evidence type="ECO:0000256" key="1">
    <source>
        <dbReference type="SAM" id="Phobius"/>
    </source>
</evidence>
<keyword evidence="1" id="KW-1133">Transmembrane helix</keyword>